<dbReference type="OrthoDB" id="8958578at2759"/>
<evidence type="ECO:0000256" key="1">
    <source>
        <dbReference type="SAM" id="MobiDB-lite"/>
    </source>
</evidence>
<organism evidence="2 3">
    <name type="scientific">Limosa lapponica baueri</name>
    <dbReference type="NCBI Taxonomy" id="1758121"/>
    <lineage>
        <taxon>Eukaryota</taxon>
        <taxon>Metazoa</taxon>
        <taxon>Chordata</taxon>
        <taxon>Craniata</taxon>
        <taxon>Vertebrata</taxon>
        <taxon>Euteleostomi</taxon>
        <taxon>Archelosauria</taxon>
        <taxon>Archosauria</taxon>
        <taxon>Dinosauria</taxon>
        <taxon>Saurischia</taxon>
        <taxon>Theropoda</taxon>
        <taxon>Coelurosauria</taxon>
        <taxon>Aves</taxon>
        <taxon>Neognathae</taxon>
        <taxon>Neoaves</taxon>
        <taxon>Charadriiformes</taxon>
        <taxon>Scolopacidae</taxon>
        <taxon>Limosa</taxon>
    </lineage>
</organism>
<evidence type="ECO:0008006" key="4">
    <source>
        <dbReference type="Google" id="ProtNLM"/>
    </source>
</evidence>
<name>A0A2I0UM42_LIMLA</name>
<dbReference type="Proteomes" id="UP000233556">
    <property type="component" value="Unassembled WGS sequence"/>
</dbReference>
<protein>
    <recommendedName>
        <fullName evidence="4">Rna-directed dna polymerase from mobile element jockey-like</fullName>
    </recommendedName>
</protein>
<evidence type="ECO:0000313" key="2">
    <source>
        <dbReference type="EMBL" id="PKU47117.1"/>
    </source>
</evidence>
<dbReference type="AlphaFoldDB" id="A0A2I0UM42"/>
<accession>A0A2I0UM42</accession>
<sequence length="141" mass="16348">MRRNERPEKREGDMYNNTHSMGNKQEEQEICVQSQGHDIIAIAEMWWNSSYDWNAGMDGCVLFRKDIPGKVMERLILDVISMHVEEKVTESDQHRLNKGKSCLTSMIAFYDGMTGWIDEGRAVDIAYLDFSKAFVVMFVML</sequence>
<proteinExistence type="predicted"/>
<evidence type="ECO:0000313" key="3">
    <source>
        <dbReference type="Proteomes" id="UP000233556"/>
    </source>
</evidence>
<reference evidence="3" key="1">
    <citation type="submission" date="2017-11" db="EMBL/GenBank/DDBJ databases">
        <authorList>
            <person name="Lima N.C."/>
            <person name="Parody-Merino A.M."/>
            <person name="Battley P.F."/>
            <person name="Fidler A.E."/>
            <person name="Prosdocimi F."/>
        </authorList>
    </citation>
    <scope>NUCLEOTIDE SEQUENCE [LARGE SCALE GENOMIC DNA]</scope>
</reference>
<dbReference type="EMBL" id="KZ505687">
    <property type="protein sequence ID" value="PKU47117.1"/>
    <property type="molecule type" value="Genomic_DNA"/>
</dbReference>
<keyword evidence="3" id="KW-1185">Reference proteome</keyword>
<gene>
    <name evidence="2" type="ORF">llap_2557</name>
</gene>
<reference evidence="3" key="2">
    <citation type="submission" date="2017-12" db="EMBL/GenBank/DDBJ databases">
        <title>Genome sequence of the Bar-tailed Godwit (Limosa lapponica baueri).</title>
        <authorList>
            <person name="Lima N.C.B."/>
            <person name="Parody-Merino A.M."/>
            <person name="Battley P.F."/>
            <person name="Fidler A.E."/>
            <person name="Prosdocimi F."/>
        </authorList>
    </citation>
    <scope>NUCLEOTIDE SEQUENCE [LARGE SCALE GENOMIC DNA]</scope>
</reference>
<feature type="compositionally biased region" description="Basic and acidic residues" evidence="1">
    <location>
        <begin position="1"/>
        <end position="13"/>
    </location>
</feature>
<feature type="region of interest" description="Disordered" evidence="1">
    <location>
        <begin position="1"/>
        <end position="24"/>
    </location>
</feature>